<dbReference type="GO" id="GO:0022857">
    <property type="term" value="F:transmembrane transporter activity"/>
    <property type="evidence" value="ECO:0007669"/>
    <property type="project" value="InterPro"/>
</dbReference>
<organism evidence="8">
    <name type="scientific">bioreactor metagenome</name>
    <dbReference type="NCBI Taxonomy" id="1076179"/>
    <lineage>
        <taxon>unclassified sequences</taxon>
        <taxon>metagenomes</taxon>
        <taxon>ecological metagenomes</taxon>
    </lineage>
</organism>
<dbReference type="Pfam" id="PF00893">
    <property type="entry name" value="Multi_Drug_Res"/>
    <property type="match status" value="1"/>
</dbReference>
<feature type="transmembrane region" description="Helical" evidence="7">
    <location>
        <begin position="87"/>
        <end position="106"/>
    </location>
</feature>
<protein>
    <submittedName>
        <fullName evidence="8">Multidrug resistance protein YkkD</fullName>
    </submittedName>
</protein>
<dbReference type="FunFam" id="1.10.3730.20:FF:000001">
    <property type="entry name" value="Quaternary ammonium compound resistance transporter SugE"/>
    <property type="match status" value="1"/>
</dbReference>
<dbReference type="PANTHER" id="PTHR30561">
    <property type="entry name" value="SMR FAMILY PROTON-DEPENDENT DRUG EFFLUX TRANSPORTER SUGE"/>
    <property type="match status" value="1"/>
</dbReference>
<reference evidence="8" key="1">
    <citation type="submission" date="2019-08" db="EMBL/GenBank/DDBJ databases">
        <authorList>
            <person name="Kucharzyk K."/>
            <person name="Murdoch R.W."/>
            <person name="Higgins S."/>
            <person name="Loffler F."/>
        </authorList>
    </citation>
    <scope>NUCLEOTIDE SEQUENCE</scope>
</reference>
<evidence type="ECO:0000313" key="8">
    <source>
        <dbReference type="EMBL" id="MPM69529.1"/>
    </source>
</evidence>
<feature type="transmembrane region" description="Helical" evidence="7">
    <location>
        <begin position="33"/>
        <end position="50"/>
    </location>
</feature>
<evidence type="ECO:0000256" key="3">
    <source>
        <dbReference type="ARBA" id="ARBA00022475"/>
    </source>
</evidence>
<dbReference type="AlphaFoldDB" id="A0A645BVS7"/>
<dbReference type="EMBL" id="VSSQ01022929">
    <property type="protein sequence ID" value="MPM69529.1"/>
    <property type="molecule type" value="Genomic_DNA"/>
</dbReference>
<keyword evidence="6 7" id="KW-0472">Membrane</keyword>
<keyword evidence="2" id="KW-0813">Transport</keyword>
<accession>A0A645BVS7</accession>
<evidence type="ECO:0000256" key="2">
    <source>
        <dbReference type="ARBA" id="ARBA00022448"/>
    </source>
</evidence>
<evidence type="ECO:0000256" key="5">
    <source>
        <dbReference type="ARBA" id="ARBA00022989"/>
    </source>
</evidence>
<dbReference type="Gene3D" id="1.10.3730.20">
    <property type="match status" value="1"/>
</dbReference>
<proteinExistence type="predicted"/>
<gene>
    <name evidence="8" type="primary">ykkD_4</name>
    <name evidence="8" type="ORF">SDC9_116474</name>
</gene>
<name>A0A645BVS7_9ZZZZ</name>
<dbReference type="InterPro" id="IPR045324">
    <property type="entry name" value="Small_multidrug_res"/>
</dbReference>
<evidence type="ECO:0000256" key="4">
    <source>
        <dbReference type="ARBA" id="ARBA00022692"/>
    </source>
</evidence>
<evidence type="ECO:0000256" key="6">
    <source>
        <dbReference type="ARBA" id="ARBA00023136"/>
    </source>
</evidence>
<evidence type="ECO:0000256" key="7">
    <source>
        <dbReference type="SAM" id="Phobius"/>
    </source>
</evidence>
<dbReference type="PANTHER" id="PTHR30561:SF0">
    <property type="entry name" value="GUANIDINIUM EXPORTER"/>
    <property type="match status" value="1"/>
</dbReference>
<keyword evidence="4 7" id="KW-0812">Transmembrane</keyword>
<comment type="caution">
    <text evidence="8">The sequence shown here is derived from an EMBL/GenBank/DDBJ whole genome shotgun (WGS) entry which is preliminary data.</text>
</comment>
<dbReference type="SUPFAM" id="SSF103481">
    <property type="entry name" value="Multidrug resistance efflux transporter EmrE"/>
    <property type="match status" value="1"/>
</dbReference>
<keyword evidence="3" id="KW-1003">Cell membrane</keyword>
<feature type="transmembrane region" description="Helical" evidence="7">
    <location>
        <begin position="62"/>
        <end position="81"/>
    </location>
</feature>
<dbReference type="InterPro" id="IPR000390">
    <property type="entry name" value="Small_drug/metabolite_transptr"/>
</dbReference>
<sequence length="108" mass="11735">MNWITLIIAGFCEVGFAFCLGKAKGSAGIDSILWYGGFIIFLTLSMVLLIKATQTIPLGTAYAVWTGIGAAGTVILGILFFKDPMTFWRIFFLLTLICSIIGLKFVSN</sequence>
<dbReference type="GO" id="GO:0005886">
    <property type="term" value="C:plasma membrane"/>
    <property type="evidence" value="ECO:0007669"/>
    <property type="project" value="UniProtKB-SubCell"/>
</dbReference>
<dbReference type="InterPro" id="IPR037185">
    <property type="entry name" value="EmrE-like"/>
</dbReference>
<evidence type="ECO:0000256" key="1">
    <source>
        <dbReference type="ARBA" id="ARBA00004651"/>
    </source>
</evidence>
<keyword evidence="5 7" id="KW-1133">Transmembrane helix</keyword>
<comment type="subcellular location">
    <subcellularLocation>
        <location evidence="1">Cell membrane</location>
        <topology evidence="1">Multi-pass membrane protein</topology>
    </subcellularLocation>
</comment>